<accession>A0A1G6GFL3</accession>
<dbReference type="GO" id="GO:0032259">
    <property type="term" value="P:methylation"/>
    <property type="evidence" value="ECO:0007669"/>
    <property type="project" value="UniProtKB-KW"/>
</dbReference>
<name>A0A1G6GFL3_9ACTN</name>
<dbReference type="Pfam" id="PF13649">
    <property type="entry name" value="Methyltransf_25"/>
    <property type="match status" value="1"/>
</dbReference>
<keyword evidence="2" id="KW-0489">Methyltransferase</keyword>
<evidence type="ECO:0000313" key="2">
    <source>
        <dbReference type="EMBL" id="SDB80750.1"/>
    </source>
</evidence>
<protein>
    <submittedName>
        <fullName evidence="2">Methyltransferase domain-containing protein</fullName>
    </submittedName>
</protein>
<organism evidence="2 3">
    <name type="scientific">Raineyella antarctica</name>
    <dbReference type="NCBI Taxonomy" id="1577474"/>
    <lineage>
        <taxon>Bacteria</taxon>
        <taxon>Bacillati</taxon>
        <taxon>Actinomycetota</taxon>
        <taxon>Actinomycetes</taxon>
        <taxon>Propionibacteriales</taxon>
        <taxon>Propionibacteriaceae</taxon>
        <taxon>Raineyella</taxon>
    </lineage>
</organism>
<dbReference type="STRING" id="1577474.GA0111570_10369"/>
<dbReference type="AlphaFoldDB" id="A0A1G6GFL3"/>
<keyword evidence="3" id="KW-1185">Reference proteome</keyword>
<dbReference type="InterPro" id="IPR041698">
    <property type="entry name" value="Methyltransf_25"/>
</dbReference>
<proteinExistence type="predicted"/>
<dbReference type="InterPro" id="IPR029063">
    <property type="entry name" value="SAM-dependent_MTases_sf"/>
</dbReference>
<dbReference type="GO" id="GO:0008168">
    <property type="term" value="F:methyltransferase activity"/>
    <property type="evidence" value="ECO:0007669"/>
    <property type="project" value="UniProtKB-KW"/>
</dbReference>
<dbReference type="EMBL" id="FMYF01000003">
    <property type="protein sequence ID" value="SDB80750.1"/>
    <property type="molecule type" value="Genomic_DNA"/>
</dbReference>
<feature type="domain" description="Methyltransferase" evidence="1">
    <location>
        <begin position="12"/>
        <end position="97"/>
    </location>
</feature>
<keyword evidence="2" id="KW-0808">Transferase</keyword>
<dbReference type="CDD" id="cd02440">
    <property type="entry name" value="AdoMet_MTases"/>
    <property type="match status" value="1"/>
</dbReference>
<dbReference type="Proteomes" id="UP000199086">
    <property type="component" value="Unassembled WGS sequence"/>
</dbReference>
<dbReference type="Gene3D" id="3.40.50.150">
    <property type="entry name" value="Vaccinia Virus protein VP39"/>
    <property type="match status" value="1"/>
</dbReference>
<gene>
    <name evidence="2" type="ORF">GA0111570_10369</name>
</gene>
<evidence type="ECO:0000259" key="1">
    <source>
        <dbReference type="Pfam" id="PF13649"/>
    </source>
</evidence>
<dbReference type="SUPFAM" id="SSF53335">
    <property type="entry name" value="S-adenosyl-L-methionine-dependent methyltransferases"/>
    <property type="match status" value="1"/>
</dbReference>
<evidence type="ECO:0000313" key="3">
    <source>
        <dbReference type="Proteomes" id="UP000199086"/>
    </source>
</evidence>
<reference evidence="2 3" key="1">
    <citation type="submission" date="2016-06" db="EMBL/GenBank/DDBJ databases">
        <authorList>
            <person name="Olsen C.W."/>
            <person name="Carey S."/>
            <person name="Hinshaw L."/>
            <person name="Karasin A.I."/>
        </authorList>
    </citation>
    <scope>NUCLEOTIDE SEQUENCE [LARGE SCALE GENOMIC DNA]</scope>
    <source>
        <strain evidence="2 3">LZ-22</strain>
    </source>
</reference>
<sequence length="235" mass="26322">MAWLLPEAGSRVLDLCSGKGAFTRDLVSEGHRVFGITTDAATAELIATRVAAATILRARPTQMPFRPRWFDAITIADDRPNIPEVFPEAVRVLRPGGHLALLRTTRDDTVPWVRRLAALIQTHDPTAMTSTTTGPTEEELLADGWFVATDAKAFRLWVPVDRRTLLAMVERRLPVQKLDDTAHRNLLADVGMLFDDIARGHEVKLPYRIECRKAWPDPDRQAAEPSVTIGIHLHW</sequence>